<reference evidence="3 4" key="1">
    <citation type="journal article" date="2017" name="Water Res.">
        <title>Discovery and metagenomic analysis of an anammox bacterial enrichment related to Candidatus "Brocadia caroliniensis" in a full-scale glycerol-fed nitritation-denitritation separate centrate treatment process.</title>
        <authorList>
            <person name="Park H."/>
            <person name="Brotto A.C."/>
            <person name="van Loosdrecht M.C."/>
            <person name="Chandran K."/>
        </authorList>
    </citation>
    <scope>NUCLEOTIDE SEQUENCE [LARGE SCALE GENOMIC DNA]</scope>
    <source>
        <strain evidence="3">26THWARD</strain>
    </source>
</reference>
<proteinExistence type="predicted"/>
<organism evidence="3 4">
    <name type="scientific">Candidatus Brocadia carolinensis</name>
    <dbReference type="NCBI Taxonomy" id="1004156"/>
    <lineage>
        <taxon>Bacteria</taxon>
        <taxon>Pseudomonadati</taxon>
        <taxon>Planctomycetota</taxon>
        <taxon>Candidatus Brocadiia</taxon>
        <taxon>Candidatus Brocadiales</taxon>
        <taxon>Candidatus Brocadiaceae</taxon>
        <taxon>Candidatus Brocadia</taxon>
    </lineage>
</organism>
<evidence type="ECO:0000313" key="4">
    <source>
        <dbReference type="Proteomes" id="UP000189681"/>
    </source>
</evidence>
<comment type="caution">
    <text evidence="3">The sequence shown here is derived from an EMBL/GenBank/DDBJ whole genome shotgun (WGS) entry which is preliminary data.</text>
</comment>
<evidence type="ECO:0000256" key="1">
    <source>
        <dbReference type="SAM" id="Coils"/>
    </source>
</evidence>
<dbReference type="Proteomes" id="UP000189681">
    <property type="component" value="Unassembled WGS sequence"/>
</dbReference>
<protein>
    <recommendedName>
        <fullName evidence="2">Shedu protein SduA C-terminal domain-containing protein</fullName>
    </recommendedName>
</protein>
<dbReference type="STRING" id="1004156.AYP45_15915"/>
<name>A0A1V4AQ60_9BACT</name>
<dbReference type="EMBL" id="AYTS01000164">
    <property type="protein sequence ID" value="OOP55241.1"/>
    <property type="molecule type" value="Genomic_DNA"/>
</dbReference>
<evidence type="ECO:0000259" key="2">
    <source>
        <dbReference type="Pfam" id="PF14082"/>
    </source>
</evidence>
<feature type="coiled-coil region" evidence="1">
    <location>
        <begin position="159"/>
        <end position="186"/>
    </location>
</feature>
<feature type="domain" description="Shedu protein SduA C-terminal" evidence="2">
    <location>
        <begin position="217"/>
        <end position="381"/>
    </location>
</feature>
<dbReference type="Pfam" id="PF14082">
    <property type="entry name" value="SduA_C"/>
    <property type="match status" value="1"/>
</dbReference>
<gene>
    <name evidence="3" type="ORF">AYP45_15915</name>
</gene>
<evidence type="ECO:0000313" key="3">
    <source>
        <dbReference type="EMBL" id="OOP55241.1"/>
    </source>
</evidence>
<accession>A0A1V4AQ60</accession>
<dbReference type="AlphaFoldDB" id="A0A1V4AQ60"/>
<dbReference type="InterPro" id="IPR025359">
    <property type="entry name" value="SduA_C"/>
</dbReference>
<keyword evidence="1" id="KW-0175">Coiled coil</keyword>
<sequence length="395" mass="45504">MLDFLKEDNRLVLSYSGEQSGSNWIYAELAKGGPVTLRKTFTVSTNELISEENPEDEDAPVLFEIGSKEGEYYCMSKDVLGIKYDLFIHESVELTSKTFIAERNISIFSILGRLVGAIIRIGGPEETAIPEDAFTKLLQKFPNSYELTSYTFARVGAVISSYIATKKDYEEKYQQYMNRRASIKDTNAYQLVASAEIEKYTLLLSKLKNMLAAEDSYSEAQWQEEILQIILLLYPKYIHVFKGAPVRDTYSNKDRSIDFLLVDSTGNTDIIEIKKPFDKCIVTDRTYRDNYIPLRELSGTVMQIEKYIYYLNKWGKKGEEKLTSHYREQLGDGFTIRITNPGAIIIMGRQDGLSVNQRQDFEVIKRKYKNVIDIITYDDLLGRLDSTLKHWSRHK</sequence>